<feature type="region of interest" description="Disordered" evidence="1">
    <location>
        <begin position="1"/>
        <end position="63"/>
    </location>
</feature>
<feature type="compositionally biased region" description="Low complexity" evidence="1">
    <location>
        <begin position="982"/>
        <end position="994"/>
    </location>
</feature>
<feature type="region of interest" description="Disordered" evidence="1">
    <location>
        <begin position="967"/>
        <end position="994"/>
    </location>
</feature>
<evidence type="ECO:0000313" key="2">
    <source>
        <dbReference type="EMBL" id="TKY88410.1"/>
    </source>
</evidence>
<feature type="region of interest" description="Disordered" evidence="1">
    <location>
        <begin position="75"/>
        <end position="102"/>
    </location>
</feature>
<dbReference type="InterPro" id="IPR022185">
    <property type="entry name" value="DUF3712"/>
</dbReference>
<name>A0A4U7KV65_9BASI</name>
<dbReference type="PANTHER" id="PTHR35895">
    <property type="entry name" value="CHROMOSOME 16, WHOLE GENOME SHOTGUN SEQUENCE"/>
    <property type="match status" value="1"/>
</dbReference>
<organism evidence="2 3">
    <name type="scientific">Sporisorium graminicola</name>
    <dbReference type="NCBI Taxonomy" id="280036"/>
    <lineage>
        <taxon>Eukaryota</taxon>
        <taxon>Fungi</taxon>
        <taxon>Dikarya</taxon>
        <taxon>Basidiomycota</taxon>
        <taxon>Ustilaginomycotina</taxon>
        <taxon>Ustilaginomycetes</taxon>
        <taxon>Ustilaginales</taxon>
        <taxon>Ustilaginaceae</taxon>
        <taxon>Sporisorium</taxon>
    </lineage>
</organism>
<dbReference type="InterPro" id="IPR046368">
    <property type="entry name" value="Tag1"/>
</dbReference>
<evidence type="ECO:0000256" key="1">
    <source>
        <dbReference type="SAM" id="MobiDB-lite"/>
    </source>
</evidence>
<accession>A0A4U7KV65</accession>
<dbReference type="OrthoDB" id="10039566at2759"/>
<evidence type="ECO:0000313" key="3">
    <source>
        <dbReference type="Proteomes" id="UP000306050"/>
    </source>
</evidence>
<comment type="caution">
    <text evidence="2">The sequence shown here is derived from an EMBL/GenBank/DDBJ whole genome shotgun (WGS) entry which is preliminary data.</text>
</comment>
<proteinExistence type="predicted"/>
<dbReference type="Proteomes" id="UP000306050">
    <property type="component" value="Chromosome SGRAM_16"/>
</dbReference>
<dbReference type="PANTHER" id="PTHR35895:SF1">
    <property type="entry name" value="LIPID-BINDING SERUM GLYCOPROTEIN C-TERMINAL DOMAIN-CONTAINING PROTEIN"/>
    <property type="match status" value="1"/>
</dbReference>
<keyword evidence="3" id="KW-1185">Reference proteome</keyword>
<feature type="compositionally biased region" description="Low complexity" evidence="1">
    <location>
        <begin position="52"/>
        <end position="63"/>
    </location>
</feature>
<sequence length="1471" mass="157286">MPSFFKSFRKTLTKSSEGKSSKRRSSSSIPAATATEHIANSTIGQETPASPPTTDASSSTFGSASTISARSAFVSDELRPQQSFPRTSPADPSIPSPKTKSSFSLDLAKQAVDQIVSRATISVDSIQVRDLTPDGFQISLRIRVGKTGPAKAKISFPDGLDLYLNSADDSRVGNISLSPIKIRNATKTTGLVVEGRLTASSSSSDKGLVALFRTLLSSTGAVILRVASSNTEVKAYGMSFKRVSIEKQVGLQGLSNLGGVLSFDPPSSASSSHIPQRSRIEGFQLLRGDPNSGVSFEANVQLHNPAEISAHIGDIRLQLQTDIDELRSQGADRNASIGEVILPSLSLKPGSARVSIRGRVQVAPDGDPARIASTTLIRYLLENRSISVNVVGSNTSSSVAWIATLFKDVRISALLPALGMKSKLVDGASLISPEEISSPAQAQLYARATLRNQLGPPIRIHSLKVKALQDLEQDHRGSASAYEPICLGDICTPPDWPALTLGSDSPVHASLPFRLSAGGSSYVRILQSEAKRQGLQLNYSLLAALELMPTDEGETKVASAPSQSSSKASFKSDEVLDLPNLVASALSSLKVSAHISAEVSIGDFRVPGLIDFVQHQLPIAITVKTTRSILPTIGAPLVDVLIEQARVSITKLKILDMDEKGLNAEAEIGLVDFGPLDIEIHFDQGLNITSASSEEAIDESAIVARIVFAESLRGVSGSEEMLKTCLRILPSAGPKSIVKFSAFVSELIQNQELPIRLSSNACRVLAGGAEFPAALTKSVTLPGLGGLRGLTLKEFDLFDEVAAPTGPGRGRALSSASASSGSSGHPSPKEKAFRIRTRVSIPHKGLVAVGLSKIEAGIEFEGVQIGIITAEDIVFTLTTADVEFEANGYVFIGSESLKANQSVAQYKSAALQAFGRLATALLAGTPVELTIKGYRAFAMGEMQHSALGRSQVPYHLRSKASTNFVQRSSSASGQSADPAKLSQTGSVSTSGSSTFSQKQVPWLDRAFQQVSTKTSLHQGMHPVINNMRIKQLFASFRRQEPMHAELDEISFKVEVPLNIRFEVLSVQADIQVHYEGHGCVGTGVIDTDVESCNPVEQANGDRIGADSGSSSRLVRLAPGSFKLATEPNEALAQLIAHIADCEETDKISVRGKARARVDVAFGEIFVDVDLGEQPHILQMDGVRGLRSSPVQYTNLQVIEASSDYLKIIFSLYLNNPSKTVQLALPDSDLTMAAFYRGSYVGRAHIPKGFKLQSGPVAVHDIHFRYCPPPEVEKAVRDIPANFLSGRTTTLEIRGDDESSEIPMLIPALKSIQLSFDLKPMIDRTLIDSISITLGVTALTAASVDAEFVVNNPLGVPFDLCAMSFMASYEGKPFGSCTVTYEPNHPLRVPAGSVKQPGQQRSSPVTVALAQPLEQMVGAFLKSKGQIMLDLEVAARVEIQGFQIPNFDYRQPSLPLTIKGLEGLSKWMKFLP</sequence>
<gene>
    <name evidence="2" type="ORF">EX895_002762</name>
</gene>
<dbReference type="GO" id="GO:0000329">
    <property type="term" value="C:fungal-type vacuole membrane"/>
    <property type="evidence" value="ECO:0007669"/>
    <property type="project" value="InterPro"/>
</dbReference>
<feature type="compositionally biased region" description="Low complexity" evidence="1">
    <location>
        <begin position="810"/>
        <end position="826"/>
    </location>
</feature>
<dbReference type="RefSeq" id="XP_029740395.1">
    <property type="nucleotide sequence ID" value="XM_029883360.1"/>
</dbReference>
<dbReference type="GeneID" id="40725657"/>
<dbReference type="Pfam" id="PF12505">
    <property type="entry name" value="DUF3712"/>
    <property type="match status" value="2"/>
</dbReference>
<dbReference type="EMBL" id="SRRM01000009">
    <property type="protein sequence ID" value="TKY88410.1"/>
    <property type="molecule type" value="Genomic_DNA"/>
</dbReference>
<reference evidence="2 3" key="1">
    <citation type="submission" date="2019-05" db="EMBL/GenBank/DDBJ databases">
        <title>Sporisorium graminicola CBS 10092 draft sequencing and annotation.</title>
        <authorList>
            <person name="Solano-Gonzalez S."/>
            <person name="Caddick M.X."/>
            <person name="Darby A."/>
        </authorList>
    </citation>
    <scope>NUCLEOTIDE SEQUENCE [LARGE SCALE GENOMIC DNA]</scope>
    <source>
        <strain evidence="2 3">CBS 10092</strain>
    </source>
</reference>
<dbReference type="KEGG" id="sgra:EX895_002762"/>
<feature type="region of interest" description="Disordered" evidence="1">
    <location>
        <begin position="807"/>
        <end position="830"/>
    </location>
</feature>
<protein>
    <submittedName>
        <fullName evidence="2">Uncharacterized protein</fullName>
    </submittedName>
</protein>